<proteinExistence type="predicted"/>
<accession>A0ACB9ZQP2</accession>
<evidence type="ECO:0000313" key="2">
    <source>
        <dbReference type="Proteomes" id="UP001060085"/>
    </source>
</evidence>
<organism evidence="1 2">
    <name type="scientific">Catharanthus roseus</name>
    <name type="common">Madagascar periwinkle</name>
    <name type="synonym">Vinca rosea</name>
    <dbReference type="NCBI Taxonomy" id="4058"/>
    <lineage>
        <taxon>Eukaryota</taxon>
        <taxon>Viridiplantae</taxon>
        <taxon>Streptophyta</taxon>
        <taxon>Embryophyta</taxon>
        <taxon>Tracheophyta</taxon>
        <taxon>Spermatophyta</taxon>
        <taxon>Magnoliopsida</taxon>
        <taxon>eudicotyledons</taxon>
        <taxon>Gunneridae</taxon>
        <taxon>Pentapetalae</taxon>
        <taxon>asterids</taxon>
        <taxon>lamiids</taxon>
        <taxon>Gentianales</taxon>
        <taxon>Apocynaceae</taxon>
        <taxon>Rauvolfioideae</taxon>
        <taxon>Vinceae</taxon>
        <taxon>Catharanthinae</taxon>
        <taxon>Catharanthus</taxon>
    </lineage>
</organism>
<name>A0ACB9ZQP2_CATRO</name>
<protein>
    <submittedName>
        <fullName evidence="1">Uncharacterized protein</fullName>
    </submittedName>
</protein>
<sequence>MVVKLLDVHKDPFRSRENDEELLGPKVPCLSAIGALIYLASHTMLDISFVVNLLARYSSSPTRRHWNRIKHIFFYLQGIIDMGYADAAYFSDPHNTRSQTGYLFTCGGTTISWRSMKQTLTTTSSNHVKVLAIHEISRKCIWLRSMIHLIRGS</sequence>
<reference evidence="2" key="1">
    <citation type="journal article" date="2023" name="Nat. Plants">
        <title>Single-cell RNA sequencing provides a high-resolution roadmap for understanding the multicellular compartmentation of specialized metabolism.</title>
        <authorList>
            <person name="Sun S."/>
            <person name="Shen X."/>
            <person name="Li Y."/>
            <person name="Li Y."/>
            <person name="Wang S."/>
            <person name="Li R."/>
            <person name="Zhang H."/>
            <person name="Shen G."/>
            <person name="Guo B."/>
            <person name="Wei J."/>
            <person name="Xu J."/>
            <person name="St-Pierre B."/>
            <person name="Chen S."/>
            <person name="Sun C."/>
        </authorList>
    </citation>
    <scope>NUCLEOTIDE SEQUENCE [LARGE SCALE GENOMIC DNA]</scope>
</reference>
<gene>
    <name evidence="1" type="ORF">M9H77_34750</name>
</gene>
<evidence type="ECO:0000313" key="1">
    <source>
        <dbReference type="EMBL" id="KAI5648745.1"/>
    </source>
</evidence>
<comment type="caution">
    <text evidence="1">The sequence shown here is derived from an EMBL/GenBank/DDBJ whole genome shotgun (WGS) entry which is preliminary data.</text>
</comment>
<dbReference type="EMBL" id="CM044708">
    <property type="protein sequence ID" value="KAI5648745.1"/>
    <property type="molecule type" value="Genomic_DNA"/>
</dbReference>
<dbReference type="Proteomes" id="UP001060085">
    <property type="component" value="Linkage Group LG08"/>
</dbReference>
<keyword evidence="2" id="KW-1185">Reference proteome</keyword>